<dbReference type="GO" id="GO:0003677">
    <property type="term" value="F:DNA binding"/>
    <property type="evidence" value="ECO:0007669"/>
    <property type="project" value="InterPro"/>
</dbReference>
<organism evidence="1">
    <name type="scientific">uncultured Caudovirales phage</name>
    <dbReference type="NCBI Taxonomy" id="2100421"/>
    <lineage>
        <taxon>Viruses</taxon>
        <taxon>Duplodnaviria</taxon>
        <taxon>Heunggongvirae</taxon>
        <taxon>Uroviricota</taxon>
        <taxon>Caudoviricetes</taxon>
        <taxon>Peduoviridae</taxon>
        <taxon>Maltschvirus</taxon>
        <taxon>Maltschvirus maltsch</taxon>
    </lineage>
</organism>
<protein>
    <submittedName>
        <fullName evidence="1">Uncharacterized protein</fullName>
    </submittedName>
</protein>
<dbReference type="InterPro" id="IPR010982">
    <property type="entry name" value="Lambda_DNA-bd_dom_sf"/>
</dbReference>
<name>A0A6J5KQV7_9CAUD</name>
<dbReference type="Gene3D" id="1.10.260.40">
    <property type="entry name" value="lambda repressor-like DNA-binding domains"/>
    <property type="match status" value="1"/>
</dbReference>
<dbReference type="SUPFAM" id="SSF47413">
    <property type="entry name" value="lambda repressor-like DNA-binding domains"/>
    <property type="match status" value="1"/>
</dbReference>
<proteinExistence type="predicted"/>
<accession>A0A6J5KQV7</accession>
<dbReference type="EMBL" id="LR796162">
    <property type="protein sequence ID" value="CAB4122639.1"/>
    <property type="molecule type" value="Genomic_DNA"/>
</dbReference>
<reference evidence="1" key="1">
    <citation type="submission" date="2020-04" db="EMBL/GenBank/DDBJ databases">
        <authorList>
            <person name="Chiriac C."/>
            <person name="Salcher M."/>
            <person name="Ghai R."/>
            <person name="Kavagutti S V."/>
        </authorList>
    </citation>
    <scope>NUCLEOTIDE SEQUENCE</scope>
</reference>
<evidence type="ECO:0000313" key="1">
    <source>
        <dbReference type="EMBL" id="CAB4122639.1"/>
    </source>
</evidence>
<sequence length="75" mass="8038">MRKKNQEPFGFTVSGIIGLAGGAGEVARACGISVQSVAKWSRRVPSIHARTVAVRAGLPLEIVRPDMVQSTYTKE</sequence>
<gene>
    <name evidence="1" type="ORF">UFOVP33_31</name>
</gene>